<keyword evidence="9" id="KW-0067">ATP-binding</keyword>
<evidence type="ECO:0000256" key="7">
    <source>
        <dbReference type="ARBA" id="ARBA00022741"/>
    </source>
</evidence>
<dbReference type="Proteomes" id="UP000001593">
    <property type="component" value="Unassembled WGS sequence"/>
</dbReference>
<feature type="domain" description="ALK/LTK-like glycine-rich" evidence="18">
    <location>
        <begin position="98"/>
        <end position="186"/>
    </location>
</feature>
<evidence type="ECO:0000256" key="9">
    <source>
        <dbReference type="ARBA" id="ARBA00022840"/>
    </source>
</evidence>
<proteinExistence type="predicted"/>
<organism evidence="19 20">
    <name type="scientific">Nematostella vectensis</name>
    <name type="common">Starlet sea anemone</name>
    <dbReference type="NCBI Taxonomy" id="45351"/>
    <lineage>
        <taxon>Eukaryota</taxon>
        <taxon>Metazoa</taxon>
        <taxon>Cnidaria</taxon>
        <taxon>Anthozoa</taxon>
        <taxon>Hexacorallia</taxon>
        <taxon>Actiniaria</taxon>
        <taxon>Edwardsiidae</taxon>
        <taxon>Nematostella</taxon>
    </lineage>
</organism>
<dbReference type="GO" id="GO:0005524">
    <property type="term" value="F:ATP binding"/>
    <property type="evidence" value="ECO:0007669"/>
    <property type="project" value="UniProtKB-KW"/>
</dbReference>
<dbReference type="PANTHER" id="PTHR31535:SF3">
    <property type="entry name" value="REGULATORY PROTEIN ZESTE"/>
    <property type="match status" value="1"/>
</dbReference>
<keyword evidence="14" id="KW-0675">Receptor</keyword>
<evidence type="ECO:0000256" key="1">
    <source>
        <dbReference type="ARBA" id="ARBA00004251"/>
    </source>
</evidence>
<evidence type="ECO:0000256" key="10">
    <source>
        <dbReference type="ARBA" id="ARBA00022989"/>
    </source>
</evidence>
<keyword evidence="15" id="KW-0325">Glycoprotein</keyword>
<dbReference type="HOGENOM" id="CLU_695040_0_0_1"/>
<gene>
    <name evidence="19" type="ORF">NEMVEDRAFT_v1g207447</name>
</gene>
<evidence type="ECO:0000256" key="16">
    <source>
        <dbReference type="SAM" id="MobiDB-lite"/>
    </source>
</evidence>
<evidence type="ECO:0000256" key="15">
    <source>
        <dbReference type="ARBA" id="ARBA00023180"/>
    </source>
</evidence>
<evidence type="ECO:0000256" key="14">
    <source>
        <dbReference type="ARBA" id="ARBA00023170"/>
    </source>
</evidence>
<dbReference type="GO" id="GO:0004714">
    <property type="term" value="F:transmembrane receptor protein tyrosine kinase activity"/>
    <property type="evidence" value="ECO:0007669"/>
    <property type="project" value="UniProtKB-EC"/>
</dbReference>
<feature type="transmembrane region" description="Helical" evidence="17">
    <location>
        <begin position="21"/>
        <end position="39"/>
    </location>
</feature>
<evidence type="ECO:0000256" key="6">
    <source>
        <dbReference type="ARBA" id="ARBA00022729"/>
    </source>
</evidence>
<feature type="region of interest" description="Disordered" evidence="16">
    <location>
        <begin position="233"/>
        <end position="261"/>
    </location>
</feature>
<accession>A7S692</accession>
<keyword evidence="13" id="KW-1015">Disulfide bond</keyword>
<dbReference type="InParanoid" id="A7S692"/>
<name>A7S692_NEMVE</name>
<dbReference type="STRING" id="45351.A7S692"/>
<sequence>MYPTSKTRSRPSARGRRITGALLLSLVCLCTTGVVIYAIKKLAENEISKKTKSSPSVRTFTNNEAQGRLGPTSLKYEDPRMLSEVSLKEGFQIWNVPQSGLWKLEARGASGADGLLKGGKRMRGGWGALVSGAFLLKKDEKLRILVGQEGSRDFLHPQRPGGGGGGTFVVKMDGTPLLIAGGGGGGGIPPPAGTTSQLVFVVLLKSKAPMTPSVLPLIVLYLIDFTLSAFQTEGNGGRDSDRLPKGDKVSGHAGSGGKLLDTSTDRLIKDHSGGHKVIAGAGGGLKGRGGGYGPHWGGRSLAEGGAGGEPTPKYTDHTHGAHGVGGFGGGGAAGLLPGGGGGYSGGGFSGCWLQCDPGHEAGTAEGGSSFNAGMQPEGKANTHKGHGVVYAKLLSAD</sequence>
<feature type="compositionally biased region" description="Polar residues" evidence="16">
    <location>
        <begin position="53"/>
        <end position="65"/>
    </location>
</feature>
<evidence type="ECO:0000313" key="19">
    <source>
        <dbReference type="EMBL" id="EDO40820.1"/>
    </source>
</evidence>
<evidence type="ECO:0000256" key="12">
    <source>
        <dbReference type="ARBA" id="ARBA00023137"/>
    </source>
</evidence>
<evidence type="ECO:0000256" key="2">
    <source>
        <dbReference type="ARBA" id="ARBA00011902"/>
    </source>
</evidence>
<keyword evidence="4" id="KW-0808">Transferase</keyword>
<comment type="subcellular location">
    <subcellularLocation>
        <location evidence="1">Cell membrane</location>
        <topology evidence="1">Single-pass type I membrane protein</topology>
    </subcellularLocation>
</comment>
<dbReference type="AlphaFoldDB" id="A7S692"/>
<keyword evidence="3" id="KW-1003">Cell membrane</keyword>
<evidence type="ECO:0000259" key="18">
    <source>
        <dbReference type="Pfam" id="PF12810"/>
    </source>
</evidence>
<feature type="region of interest" description="Disordered" evidence="16">
    <location>
        <begin position="51"/>
        <end position="73"/>
    </location>
</feature>
<evidence type="ECO:0000256" key="5">
    <source>
        <dbReference type="ARBA" id="ARBA00022692"/>
    </source>
</evidence>
<protein>
    <recommendedName>
        <fullName evidence="2">receptor protein-tyrosine kinase</fullName>
        <ecNumber evidence="2">2.7.10.1</ecNumber>
    </recommendedName>
</protein>
<dbReference type="OMA" id="GCWLQCD"/>
<keyword evidence="10 17" id="KW-1133">Transmembrane helix</keyword>
<keyword evidence="20" id="KW-1185">Reference proteome</keyword>
<dbReference type="Pfam" id="PF12810">
    <property type="entry name" value="ALK_LTK_GRD"/>
    <property type="match status" value="1"/>
</dbReference>
<dbReference type="EC" id="2.7.10.1" evidence="2"/>
<evidence type="ECO:0000256" key="4">
    <source>
        <dbReference type="ARBA" id="ARBA00022679"/>
    </source>
</evidence>
<evidence type="ECO:0000256" key="13">
    <source>
        <dbReference type="ARBA" id="ARBA00023157"/>
    </source>
</evidence>
<evidence type="ECO:0000256" key="11">
    <source>
        <dbReference type="ARBA" id="ARBA00023136"/>
    </source>
</evidence>
<dbReference type="InterPro" id="IPR055163">
    <property type="entry name" value="ALK/LTK-like_GRD"/>
</dbReference>
<evidence type="ECO:0000256" key="17">
    <source>
        <dbReference type="SAM" id="Phobius"/>
    </source>
</evidence>
<dbReference type="GO" id="GO:0005886">
    <property type="term" value="C:plasma membrane"/>
    <property type="evidence" value="ECO:0007669"/>
    <property type="project" value="UniProtKB-SubCell"/>
</dbReference>
<reference evidence="19 20" key="1">
    <citation type="journal article" date="2007" name="Science">
        <title>Sea anemone genome reveals ancestral eumetazoan gene repertoire and genomic organization.</title>
        <authorList>
            <person name="Putnam N.H."/>
            <person name="Srivastava M."/>
            <person name="Hellsten U."/>
            <person name="Dirks B."/>
            <person name="Chapman J."/>
            <person name="Salamov A."/>
            <person name="Terry A."/>
            <person name="Shapiro H."/>
            <person name="Lindquist E."/>
            <person name="Kapitonov V.V."/>
            <person name="Jurka J."/>
            <person name="Genikhovich G."/>
            <person name="Grigoriev I.V."/>
            <person name="Lucas S.M."/>
            <person name="Steele R.E."/>
            <person name="Finnerty J.R."/>
            <person name="Technau U."/>
            <person name="Martindale M.Q."/>
            <person name="Rokhsar D.S."/>
        </authorList>
    </citation>
    <scope>NUCLEOTIDE SEQUENCE [LARGE SCALE GENOMIC DNA]</scope>
    <source>
        <strain evidence="20">CH2 X CH6</strain>
    </source>
</reference>
<dbReference type="PANTHER" id="PTHR31535">
    <property type="match status" value="1"/>
</dbReference>
<evidence type="ECO:0000256" key="3">
    <source>
        <dbReference type="ARBA" id="ARBA00022475"/>
    </source>
</evidence>
<keyword evidence="11 17" id="KW-0472">Membrane</keyword>
<evidence type="ECO:0000313" key="20">
    <source>
        <dbReference type="Proteomes" id="UP000001593"/>
    </source>
</evidence>
<feature type="compositionally biased region" description="Basic and acidic residues" evidence="16">
    <location>
        <begin position="236"/>
        <end position="250"/>
    </location>
</feature>
<keyword evidence="6" id="KW-0732">Signal</keyword>
<keyword evidence="7" id="KW-0547">Nucleotide-binding</keyword>
<keyword evidence="8" id="KW-0418">Kinase</keyword>
<keyword evidence="12" id="KW-0829">Tyrosine-protein kinase</keyword>
<keyword evidence="5 17" id="KW-0812">Transmembrane</keyword>
<evidence type="ECO:0000256" key="8">
    <source>
        <dbReference type="ARBA" id="ARBA00022777"/>
    </source>
</evidence>
<dbReference type="EMBL" id="DS469586">
    <property type="protein sequence ID" value="EDO40820.1"/>
    <property type="molecule type" value="Genomic_DNA"/>
</dbReference>